<evidence type="ECO:0000313" key="1">
    <source>
        <dbReference type="EMBL" id="PZV38161.1"/>
    </source>
</evidence>
<gene>
    <name evidence="1" type="ORF">B5V02_10890</name>
</gene>
<keyword evidence="2" id="KW-1185">Reference proteome</keyword>
<organism evidence="1 2">
    <name type="scientific">Mesorhizobium kowhaii</name>
    <dbReference type="NCBI Taxonomy" id="1300272"/>
    <lineage>
        <taxon>Bacteria</taxon>
        <taxon>Pseudomonadati</taxon>
        <taxon>Pseudomonadota</taxon>
        <taxon>Alphaproteobacteria</taxon>
        <taxon>Hyphomicrobiales</taxon>
        <taxon>Phyllobacteriaceae</taxon>
        <taxon>Mesorhizobium</taxon>
    </lineage>
</organism>
<evidence type="ECO:0000313" key="2">
    <source>
        <dbReference type="Proteomes" id="UP000248616"/>
    </source>
</evidence>
<protein>
    <submittedName>
        <fullName evidence="1">Uncharacterized protein</fullName>
    </submittedName>
</protein>
<reference evidence="2" key="1">
    <citation type="submission" date="2017-03" db="EMBL/GenBank/DDBJ databases">
        <authorList>
            <person name="Safronova V.I."/>
            <person name="Sazanova A.L."/>
            <person name="Chirak E.R."/>
        </authorList>
    </citation>
    <scope>NUCLEOTIDE SEQUENCE [LARGE SCALE GENOMIC DNA]</scope>
    <source>
        <strain evidence="2">Ach-343</strain>
    </source>
</reference>
<dbReference type="Proteomes" id="UP000248616">
    <property type="component" value="Unassembled WGS sequence"/>
</dbReference>
<dbReference type="AlphaFoldDB" id="A0A2W7C735"/>
<comment type="caution">
    <text evidence="1">The sequence shown here is derived from an EMBL/GenBank/DDBJ whole genome shotgun (WGS) entry which is preliminary data.</text>
</comment>
<accession>A0A2W7C735</accession>
<sequence length="73" mass="7717">MSQVGVAANAIGTPAMLLRITPAFKGCSGHIECLVRRSDDSDCLPLWKAKSMADELCVTKHCGAIVRISISTA</sequence>
<proteinExistence type="predicted"/>
<dbReference type="EMBL" id="MZXV01000027">
    <property type="protein sequence ID" value="PZV38161.1"/>
    <property type="molecule type" value="Genomic_DNA"/>
</dbReference>
<name>A0A2W7C735_9HYPH</name>